<feature type="region of interest" description="Disordered" evidence="1">
    <location>
        <begin position="1"/>
        <end position="21"/>
    </location>
</feature>
<feature type="compositionally biased region" description="Polar residues" evidence="1">
    <location>
        <begin position="296"/>
        <end position="307"/>
    </location>
</feature>
<dbReference type="InterPro" id="IPR040256">
    <property type="entry name" value="At4g02000-like"/>
</dbReference>
<feature type="region of interest" description="Disordered" evidence="1">
    <location>
        <begin position="223"/>
        <end position="331"/>
    </location>
</feature>
<dbReference type="ExpressionAtlas" id="O82596">
    <property type="expression patterns" value="differential"/>
</dbReference>
<feature type="domain" description="DUF4283" evidence="2">
    <location>
        <begin position="36"/>
        <end position="116"/>
    </location>
</feature>
<reference evidence="3" key="2">
    <citation type="submission" date="1998-10" db="EMBL/GenBank/DDBJ databases">
        <title>The sequence of A. thaliana F11O4.</title>
        <authorList>
            <person name="Abu-Threideh J."/>
            <person name="Stoneking T."/>
            <person name="Langston Y."/>
            <person name="Trevaskis E."/>
        </authorList>
    </citation>
    <scope>NUCLEOTIDE SEQUENCE</scope>
</reference>
<feature type="compositionally biased region" description="Polar residues" evidence="1">
    <location>
        <begin position="504"/>
        <end position="520"/>
    </location>
</feature>
<feature type="compositionally biased region" description="Polar residues" evidence="1">
    <location>
        <begin position="535"/>
        <end position="555"/>
    </location>
</feature>
<evidence type="ECO:0000313" key="4">
    <source>
        <dbReference type="EMBL" id="CAB77719.1"/>
    </source>
</evidence>
<evidence type="ECO:0000259" key="2">
    <source>
        <dbReference type="Pfam" id="PF14111"/>
    </source>
</evidence>
<dbReference type="InterPro" id="IPR025558">
    <property type="entry name" value="DUF4283"/>
</dbReference>
<proteinExistence type="predicted"/>
<dbReference type="PANTHER" id="PTHR31286:SF163">
    <property type="entry name" value="ZINC KNUCKLE CX2CX4HX4C DOMAIN-CONTAINING PROTEIN"/>
    <property type="match status" value="1"/>
</dbReference>
<feature type="compositionally biased region" description="Basic and acidic residues" evidence="1">
    <location>
        <begin position="1"/>
        <end position="12"/>
    </location>
</feature>
<name>O82596_ARATH</name>
<dbReference type="Pfam" id="PF14111">
    <property type="entry name" value="DUF4283"/>
    <property type="match status" value="1"/>
</dbReference>
<dbReference type="EMBL" id="AL161492">
    <property type="protein sequence ID" value="CAB77719.1"/>
    <property type="molecule type" value="Genomic_DNA"/>
</dbReference>
<dbReference type="PANTHER" id="PTHR31286">
    <property type="entry name" value="GLYCINE-RICH CELL WALL STRUCTURAL PROTEIN 1.8-LIKE"/>
    <property type="match status" value="1"/>
</dbReference>
<protein>
    <submittedName>
        <fullName evidence="3">F11O4.11</fullName>
    </submittedName>
    <submittedName>
        <fullName evidence="4">Putative transposon protein</fullName>
    </submittedName>
</protein>
<dbReference type="AlphaFoldDB" id="O82596"/>
<evidence type="ECO:0000313" key="3">
    <source>
        <dbReference type="EMBL" id="AAC62785.1"/>
    </source>
</evidence>
<organism evidence="3">
    <name type="scientific">Arabidopsis thaliana</name>
    <name type="common">Mouse-ear cress</name>
    <dbReference type="NCBI Taxonomy" id="3702"/>
    <lineage>
        <taxon>Eukaryota</taxon>
        <taxon>Viridiplantae</taxon>
        <taxon>Streptophyta</taxon>
        <taxon>Embryophyta</taxon>
        <taxon>Tracheophyta</taxon>
        <taxon>Spermatophyta</taxon>
        <taxon>Magnoliopsida</taxon>
        <taxon>eudicotyledons</taxon>
        <taxon>Gunneridae</taxon>
        <taxon>Pentapetalae</taxon>
        <taxon>rosids</taxon>
        <taxon>malvids</taxon>
        <taxon>Brassicales</taxon>
        <taxon>Brassicaceae</taxon>
        <taxon>Camelineae</taxon>
        <taxon>Arabidopsis</taxon>
    </lineage>
</organism>
<reference evidence="4" key="6">
    <citation type="submission" date="2000-03" db="EMBL/GenBank/DDBJ databases">
        <authorList>
            <person name="Lamar B."/>
            <person name="Stoneking T."/>
            <person name="Stumpf J."/>
            <person name="Mewes H.W."/>
            <person name="Lemcke K."/>
            <person name="Mayer K.F.X."/>
        </authorList>
    </citation>
    <scope>NUCLEOTIDE SEQUENCE</scope>
</reference>
<sequence length="577" mass="64949">MSVYENDRRSERSFSPPPKKRIRAPTLDNSELIQENSLTLMGILTNPSAQRLWSLIPFLSNRWNLKGKATGSDLGRGCFQFRFEYEEDLQKVLDNRPYHFGQWMVILQRWKPVISPSFPSEIPFWIELQGLPMHYWIKEMLYAIGKEAGEVVDHEISPAAAKIKVLINGLQPITKETVVEFPDGSEALVYLEYKNLKSHCHHCQRLSHAEADCPGLKKVEAVSKTSKLTPPEQPPQNYAERNKGSKQNPRASHDKLLSSHSGLSRPLGDYNLYKRKSDGRNGRSDYRLRPGVQGYVSPNSRASSPRHTPSLRREPSRSYSRDHYNRPNPNFQWREKQVPRELTWQEMSETSRTRRPSLEREVVTESSNPLPVPIPTKEAIMGELREVTVQYISCADPTESMARKQRVLQGEARGLMLETAYQILTAATSANQLLLQNTTANDPEPPLSPSQDLPIHPAELPPAPEPSQKKKRGRPPINKPSNKPGNKSPLRLAGAKSSKRNMLGVQNSPKGRTVTDTAGPSTGDAREIIKKKQSKQQNPPRSNNSLLASSSTPPTHTIIPAMVKKKVDFQSPPPPLP</sequence>
<reference evidence="3" key="1">
    <citation type="submission" date="1998-10" db="EMBL/GenBank/DDBJ databases">
        <title>The A. thaliana Genome Sequencing Project.</title>
        <authorList>
            <consortium name="Washington University Genome Sequencing Center"/>
        </authorList>
    </citation>
    <scope>NUCLEOTIDE SEQUENCE</scope>
</reference>
<reference evidence="3" key="3">
    <citation type="submission" date="1998-10" db="EMBL/GenBank/DDBJ databases">
        <authorList>
            <person name="Waterston R."/>
        </authorList>
    </citation>
    <scope>NUCLEOTIDE SEQUENCE</scope>
</reference>
<evidence type="ECO:0000256" key="1">
    <source>
        <dbReference type="SAM" id="MobiDB-lite"/>
    </source>
</evidence>
<feature type="region of interest" description="Disordered" evidence="1">
    <location>
        <begin position="345"/>
        <end position="375"/>
    </location>
</feature>
<dbReference type="EMBL" id="AF096370">
    <property type="protein sequence ID" value="AAC62785.1"/>
    <property type="molecule type" value="Genomic_DNA"/>
</dbReference>
<dbReference type="PIR" id="T01945">
    <property type="entry name" value="T01945"/>
</dbReference>
<reference evidence="4" key="5">
    <citation type="submission" date="2000-03" db="EMBL/GenBank/DDBJ databases">
        <authorList>
            <person name="EU Arabidopsis sequencing project"/>
        </authorList>
    </citation>
    <scope>NUCLEOTIDE SEQUENCE</scope>
</reference>
<reference key="4">
    <citation type="journal article" date="1999" name="Nature">
        <title>Sequence and analysis of chromosome 4 of the plant Arabidopsis thaliana.</title>
        <authorList>
            <consortium name="EU"/>
            <consortium name="CSHL and WU Arabidopsis Sequencing Project"/>
            <person name="Mayer K."/>
            <person name="Schuller C."/>
            <person name="Wambutt R."/>
            <person name="Murphy G."/>
            <person name="Volckaert G."/>
            <person name="Pohl T."/>
            <person name="Dusterhoft A."/>
            <person name="Stiekema W."/>
            <person name="Entian K.D."/>
            <person name="Terryn N."/>
            <person name="Harris B."/>
            <person name="Ansorge W."/>
            <person name="Brandt P."/>
            <person name="Grivell L."/>
            <person name="Rieger M."/>
            <person name="Weichselgartner M."/>
            <person name="de Simone V."/>
            <person name="Obermaier B."/>
            <person name="Mache R."/>
            <person name="Muller M."/>
            <person name="Kreis M."/>
            <person name="Delseny M."/>
            <person name="Puigdomenech P."/>
            <person name="Watson M."/>
            <person name="Schmidtheini T."/>
            <person name="Reichert B."/>
            <person name="Portatelle D."/>
            <person name="Perez-Alonso M."/>
            <person name="Boutry M."/>
            <person name="Bancroft I."/>
            <person name="Vos P."/>
            <person name="Hoheisel J."/>
            <person name="Zimmermann W."/>
            <person name="Wedler H."/>
            <person name="Ridley P."/>
            <person name="Langham S.A."/>
            <person name="McCullagh B."/>
            <person name="Bilham L."/>
            <person name="Robben J."/>
            <person name="Van der Schueren J."/>
            <person name="Grymonprez B."/>
            <person name="Chuang Y.J."/>
            <person name="Vandenbussche F."/>
            <person name="Braeken M."/>
            <person name="Weltjens I."/>
            <person name="Voet M."/>
            <person name="Bastiaens I."/>
            <person name="Aert R."/>
            <person name="Defoor E."/>
            <person name="Weitzenegger T."/>
            <person name="Bothe G."/>
            <person name="Ramsperger U."/>
            <person name="Hilbert H."/>
            <person name="Braun M."/>
            <person name="Holzer E."/>
            <person name="Brandt A."/>
            <person name="Peters S."/>
            <person name="van Staveren M."/>
            <person name="Dirske W."/>
            <person name="Mooijman P."/>
            <person name="Klein Lankhorst R."/>
            <person name="Rose M."/>
            <person name="Hauf J."/>
            <person name="Kotter P."/>
            <person name="Berneiser S."/>
            <person name="Hempel S."/>
            <person name="Feldpausch M."/>
            <person name="Lamberth S."/>
            <person name="Van den Daele H."/>
            <person name="De Keyser A."/>
            <person name="Buysshaert C."/>
            <person name="Gielen J."/>
            <person name="Villarroel R."/>
            <person name="De Clercq R."/>
            <person name="Van Montagu M."/>
            <person name="Rogers J."/>
            <person name="Cronin A."/>
            <person name="Quail M."/>
            <person name="Bray-Allen S."/>
            <person name="Clark L."/>
            <person name="Doggett J."/>
            <person name="Hall S."/>
            <person name="Kay M."/>
            <person name="Lennard N."/>
            <person name="McLay K."/>
            <person name="Mayes R."/>
            <person name="Pettett A."/>
            <person name="Rajandream M.A."/>
            <person name="Lyne M."/>
            <person name="Benes V."/>
            <person name="Rechmann S."/>
            <person name="Borkova D."/>
            <person name="Blocker H."/>
            <person name="Scharfe M."/>
            <person name="Grimm M."/>
            <person name="Lohnert T.H."/>
            <person name="Dose S."/>
            <person name="de Haan M."/>
            <person name="Maarse A."/>
            <person name="Schafer M."/>
            <person name="Muller-Auer S."/>
            <person name="Gabel C."/>
            <person name="Fuchs M."/>
            <person name="Fartmann B."/>
            <person name="Granderath K."/>
            <person name="Dauner D."/>
            <person name="Herzl A."/>
            <person name="Neumann S."/>
            <person name="Argiriou A."/>
            <person name="Vitale D."/>
            <person name="Liguori R."/>
            <person name="Piravandi E."/>
            <person name="Massenet O."/>
            <person name="Quigley F."/>
            <person name="Clabauld G."/>
            <person name="Mundlein A."/>
            <person name="Felber R."/>
            <person name="Schnabl S."/>
            <person name="Hiller R."/>
            <person name="Schmidt W."/>
            <person name="Lecharny A."/>
            <person name="Aubourg S."/>
            <person name="Chefdor F."/>
            <person name="Cooke R."/>
            <person name="Berger C."/>
            <person name="Montfort A."/>
            <person name="Casacuberta E."/>
            <person name="Gibbons T."/>
            <person name="Weber N."/>
            <person name="Vandenbol M."/>
            <person name="Bargues M."/>
            <person name="Terol J."/>
            <person name="Torres A."/>
            <person name="Perez-Perez A."/>
            <person name="Purnelle B."/>
            <person name="Bent E."/>
            <person name="Johnson S."/>
            <person name="Tacon D."/>
            <person name="Jesse T."/>
            <person name="Heijnen L."/>
            <person name="Schwarz S."/>
            <person name="Scholler P."/>
            <person name="Heber S."/>
            <person name="Francs P."/>
            <person name="Bielke C."/>
            <person name="Frishman D."/>
            <person name="Haase D."/>
            <person name="Lemcke K."/>
            <person name="Mewes H.W."/>
            <person name="Stocker S."/>
            <person name="Zaccaria P."/>
            <person name="Bevan M."/>
            <person name="Wilson R.K."/>
            <person name="de la Bastide M."/>
            <person name="Habermann K."/>
            <person name="Parnell L."/>
            <person name="Dedhia N."/>
            <person name="Gnoj L."/>
            <person name="Schutz K."/>
            <person name="Huang E."/>
            <person name="Spiegel L."/>
            <person name="Sehkon M."/>
            <person name="Murray J."/>
            <person name="Sheet P."/>
            <person name="Cordes M."/>
            <person name="Abu-Threideh J."/>
            <person name="Stoneking T."/>
            <person name="Kalicki J."/>
            <person name="Graves T."/>
            <person name="Harmon G."/>
            <person name="Edwards J."/>
            <person name="Latreille P."/>
            <person name="Courtney L."/>
            <person name="Cloud J."/>
            <person name="Abbott A."/>
            <person name="Scott K."/>
            <person name="Johnson D."/>
            <person name="Minx P."/>
            <person name="Bentley D."/>
            <person name="Fulton B."/>
            <person name="Miller N."/>
            <person name="Greco T."/>
            <person name="Kemp K."/>
            <person name="Kramer J."/>
            <person name="Fulton L."/>
            <person name="Mardis E."/>
            <person name="Dante M."/>
            <person name="Pepin K."/>
            <person name="Hillier L."/>
            <person name="Nelson J."/>
            <person name="Spieth J."/>
            <person name="Ryan E."/>
            <person name="Andrews S."/>
            <person name="Geisel C."/>
            <person name="Layman D."/>
            <person name="Du H."/>
            <person name="Ali J."/>
            <person name="Berghoff A."/>
            <person name="Jones K."/>
            <person name="Drone K."/>
            <person name="Cotton M."/>
            <person name="Joshu C."/>
            <person name="Antonoiu B."/>
            <person name="Zidanic M."/>
            <person name="Strong C."/>
            <person name="Sun H."/>
            <person name="Lamar B."/>
            <person name="Yordan C."/>
            <person name="Ma P."/>
            <person name="Zhong J."/>
            <person name="Preston R."/>
            <person name="Vil D."/>
            <person name="Shekher M."/>
            <person name="Matero A."/>
            <person name="Shah R."/>
            <person name="Swaby I.K."/>
            <person name="O'Shaughnessy A."/>
            <person name="Rodriguez M."/>
            <person name="Hoffmann J."/>
            <person name="Till S."/>
            <person name="Granat S."/>
            <person name="Shohdy N."/>
            <person name="Hasegawa A."/>
            <person name="Hameed A."/>
            <person name="Lodhi M."/>
            <person name="Johnson A."/>
            <person name="Chen E."/>
            <person name="Marra M."/>
            <person name="Martienssen R."/>
            <person name="McCombie W.R."/>
        </authorList>
    </citation>
    <scope>NUCLEOTIDE SEQUENCE [LARGE SCALE GENOMIC DNA]</scope>
    <source>
        <strain>cv. Columbia</strain>
    </source>
</reference>
<feature type="region of interest" description="Disordered" evidence="1">
    <location>
        <begin position="438"/>
        <end position="557"/>
    </location>
</feature>
<feature type="compositionally biased region" description="Basic and acidic residues" evidence="1">
    <location>
        <begin position="275"/>
        <end position="288"/>
    </location>
</feature>
<gene>
    <name evidence="3" type="primary">F11O4.11</name>
    <name evidence="4" type="ordered locus">At4g01490</name>
</gene>
<feature type="compositionally biased region" description="Basic and acidic residues" evidence="1">
    <location>
        <begin position="349"/>
        <end position="363"/>
    </location>
</feature>
<accession>O82596</accession>
<feature type="compositionally biased region" description="Basic and acidic residues" evidence="1">
    <location>
        <begin position="311"/>
        <end position="325"/>
    </location>
</feature>